<proteinExistence type="inferred from homology"/>
<comment type="similarity">
    <text evidence="1">Belongs to the 4-hydroxybenzoyl-CoA thioesterase family.</text>
</comment>
<dbReference type="SUPFAM" id="SSF54637">
    <property type="entry name" value="Thioesterase/thiol ester dehydrase-isomerase"/>
    <property type="match status" value="1"/>
</dbReference>
<gene>
    <name evidence="3" type="ORF">OEG84_07395</name>
</gene>
<name>A0ABT3Z719_9HYPH</name>
<evidence type="ECO:0000313" key="4">
    <source>
        <dbReference type="Proteomes" id="UP001073227"/>
    </source>
</evidence>
<dbReference type="PANTHER" id="PTHR31793:SF27">
    <property type="entry name" value="NOVEL THIOESTERASE SUPERFAMILY DOMAIN AND SAPOSIN A-TYPE DOMAIN CONTAINING PROTEIN (0610012H03RIK)"/>
    <property type="match status" value="1"/>
</dbReference>
<protein>
    <submittedName>
        <fullName evidence="3">Acyl-CoA thioesterase</fullName>
    </submittedName>
</protein>
<keyword evidence="2" id="KW-0378">Hydrolase</keyword>
<evidence type="ECO:0000256" key="2">
    <source>
        <dbReference type="ARBA" id="ARBA00022801"/>
    </source>
</evidence>
<evidence type="ECO:0000313" key="3">
    <source>
        <dbReference type="EMBL" id="MCY0147542.1"/>
    </source>
</evidence>
<dbReference type="EMBL" id="JAOVZR010000001">
    <property type="protein sequence ID" value="MCY0147542.1"/>
    <property type="molecule type" value="Genomic_DNA"/>
</dbReference>
<comment type="caution">
    <text evidence="3">The sequence shown here is derived from an EMBL/GenBank/DDBJ whole genome shotgun (WGS) entry which is preliminary data.</text>
</comment>
<dbReference type="Pfam" id="PF13279">
    <property type="entry name" value="4HBT_2"/>
    <property type="match status" value="1"/>
</dbReference>
<dbReference type="InterPro" id="IPR029069">
    <property type="entry name" value="HotDog_dom_sf"/>
</dbReference>
<dbReference type="RefSeq" id="WP_267653144.1">
    <property type="nucleotide sequence ID" value="NZ_JAOVZR010000001.1"/>
</dbReference>
<accession>A0ABT3Z719</accession>
<dbReference type="Proteomes" id="UP001073227">
    <property type="component" value="Unassembled WGS sequence"/>
</dbReference>
<reference evidence="3" key="1">
    <citation type="submission" date="2022-10" db="EMBL/GenBank/DDBJ databases">
        <title>Hoeflea sp. G2-23, isolated from marine algae.</title>
        <authorList>
            <person name="Kristyanto S."/>
            <person name="Kim J.M."/>
            <person name="Jeon C.O."/>
        </authorList>
    </citation>
    <scope>NUCLEOTIDE SEQUENCE</scope>
    <source>
        <strain evidence="3">G2-23</strain>
    </source>
</reference>
<dbReference type="InterPro" id="IPR050563">
    <property type="entry name" value="4-hydroxybenzoyl-CoA_TE"/>
</dbReference>
<dbReference type="PANTHER" id="PTHR31793">
    <property type="entry name" value="4-HYDROXYBENZOYL-COA THIOESTERASE FAMILY MEMBER"/>
    <property type="match status" value="1"/>
</dbReference>
<dbReference type="Gene3D" id="3.10.129.10">
    <property type="entry name" value="Hotdog Thioesterase"/>
    <property type="match status" value="1"/>
</dbReference>
<dbReference type="CDD" id="cd00586">
    <property type="entry name" value="4HBT"/>
    <property type="match status" value="1"/>
</dbReference>
<evidence type="ECO:0000256" key="1">
    <source>
        <dbReference type="ARBA" id="ARBA00005953"/>
    </source>
</evidence>
<organism evidence="3 4">
    <name type="scientific">Hoeflea algicola</name>
    <dbReference type="NCBI Taxonomy" id="2983763"/>
    <lineage>
        <taxon>Bacteria</taxon>
        <taxon>Pseudomonadati</taxon>
        <taxon>Pseudomonadota</taxon>
        <taxon>Alphaproteobacteria</taxon>
        <taxon>Hyphomicrobiales</taxon>
        <taxon>Rhizobiaceae</taxon>
        <taxon>Hoeflea</taxon>
    </lineage>
</organism>
<keyword evidence="4" id="KW-1185">Reference proteome</keyword>
<sequence length="134" mass="15428">MTTSQTPTFEHEIAIVPRDIDDMGHVNNAVYLRWVQEAIVDYWQHISSTDAQEALLWVALKHEIVYREPLFLNDEVDALVTATGTRGSRASFLTNFRRGEDIVSEVRSSWCCVDTVTRRPQRIAHDIARRFLPS</sequence>